<keyword evidence="3" id="KW-1185">Reference proteome</keyword>
<dbReference type="RefSeq" id="XP_020050672.1">
    <property type="nucleotide sequence ID" value="XM_020188602.1"/>
</dbReference>
<dbReference type="Proteomes" id="UP000095038">
    <property type="component" value="Unassembled WGS sequence"/>
</dbReference>
<name>A0A1D2VS30_9ASCO</name>
<sequence>MVLHLSGIMFLFLHHLSIFGQLMLGKTTLLLLFHHKLVSLRISTLTVTGDMNWLSELTGFDDYSQQFKDTPKFKMDLLSASNLSLSRSSSITNVSDSFSSSNNSTLNSMNNGCNPRFNDNELTNDSIPVTKLPAAHSLMFYYTLLRKQFTIRNIVLRLYSILKLKDYEFEETILNILEFFCYIFEFLFKNKKKRQKLNSFFKFVNHFIIIIRFKVLITKIIKLVELIKIKRNSMNQDRSEIRLINNDTDNDNSNDNDFELVWNSNINTNNRNDLNSLTQRNIDYIRNQNNHSHTQINNNNQINNRTSEEYKEGEGEEQEQEQKQDKEEQDELSKLLSEVAIELIEFIFLLSPKSFINIFKNTFLFKKKKAKIPSKKREIEF</sequence>
<evidence type="ECO:0000313" key="2">
    <source>
        <dbReference type="EMBL" id="ODV64365.1"/>
    </source>
</evidence>
<dbReference type="GeneID" id="30962238"/>
<reference evidence="3" key="1">
    <citation type="submission" date="2016-05" db="EMBL/GenBank/DDBJ databases">
        <title>Comparative genomics of biotechnologically important yeasts.</title>
        <authorList>
            <consortium name="DOE Joint Genome Institute"/>
            <person name="Riley R."/>
            <person name="Haridas S."/>
            <person name="Wolfe K.H."/>
            <person name="Lopes M.R."/>
            <person name="Hittinger C.T."/>
            <person name="Goker M."/>
            <person name="Salamov A."/>
            <person name="Wisecaver J."/>
            <person name="Long T.M."/>
            <person name="Aerts A.L."/>
            <person name="Barry K."/>
            <person name="Choi C."/>
            <person name="Clum A."/>
            <person name="Coughlan A.Y."/>
            <person name="Deshpande S."/>
            <person name="Douglass A.P."/>
            <person name="Hanson S.J."/>
            <person name="Klenk H.-P."/>
            <person name="Labutti K."/>
            <person name="Lapidus A."/>
            <person name="Lindquist E."/>
            <person name="Lipzen A."/>
            <person name="Meier-Kolthoff J.P."/>
            <person name="Ohm R.A."/>
            <person name="Otillar R.P."/>
            <person name="Pangilinan J."/>
            <person name="Peng Y."/>
            <person name="Rokas A."/>
            <person name="Rosa C.A."/>
            <person name="Scheuner C."/>
            <person name="Sibirny A.A."/>
            <person name="Slot J.C."/>
            <person name="Stielow J.B."/>
            <person name="Sun H."/>
            <person name="Kurtzman C.P."/>
            <person name="Blackwell M."/>
            <person name="Grigoriev I.V."/>
            <person name="Jeffries T.W."/>
        </authorList>
    </citation>
    <scope>NUCLEOTIDE SEQUENCE [LARGE SCALE GENOMIC DNA]</scope>
    <source>
        <strain evidence="3">DSM 1968</strain>
    </source>
</reference>
<feature type="compositionally biased region" description="Low complexity" evidence="1">
    <location>
        <begin position="288"/>
        <end position="305"/>
    </location>
</feature>
<dbReference type="AlphaFoldDB" id="A0A1D2VS30"/>
<dbReference type="InParanoid" id="A0A1D2VS30"/>
<accession>A0A1D2VS30</accession>
<protein>
    <submittedName>
        <fullName evidence="2">Uncharacterized protein</fullName>
    </submittedName>
</protein>
<dbReference type="EMBL" id="KV454475">
    <property type="protein sequence ID" value="ODV64365.1"/>
    <property type="molecule type" value="Genomic_DNA"/>
</dbReference>
<organism evidence="2 3">
    <name type="scientific">Ascoidea rubescens DSM 1968</name>
    <dbReference type="NCBI Taxonomy" id="1344418"/>
    <lineage>
        <taxon>Eukaryota</taxon>
        <taxon>Fungi</taxon>
        <taxon>Dikarya</taxon>
        <taxon>Ascomycota</taxon>
        <taxon>Saccharomycotina</taxon>
        <taxon>Saccharomycetes</taxon>
        <taxon>Ascoideaceae</taxon>
        <taxon>Ascoidea</taxon>
    </lineage>
</organism>
<gene>
    <name evidence="2" type="ORF">ASCRUDRAFT_104764</name>
</gene>
<proteinExistence type="predicted"/>
<feature type="region of interest" description="Disordered" evidence="1">
    <location>
        <begin position="288"/>
        <end position="329"/>
    </location>
</feature>
<evidence type="ECO:0000313" key="3">
    <source>
        <dbReference type="Proteomes" id="UP000095038"/>
    </source>
</evidence>
<evidence type="ECO:0000256" key="1">
    <source>
        <dbReference type="SAM" id="MobiDB-lite"/>
    </source>
</evidence>